<dbReference type="InterPro" id="IPR002448">
    <property type="entry name" value="OBP-like"/>
</dbReference>
<dbReference type="Proteomes" id="UP000694540">
    <property type="component" value="Unplaced"/>
</dbReference>
<dbReference type="InterPro" id="IPR002345">
    <property type="entry name" value="Lipocalin"/>
</dbReference>
<protein>
    <recommendedName>
        <fullName evidence="6">Lipocalin/cytosolic fatty-acid binding domain-containing protein</fullName>
    </recommendedName>
</protein>
<comment type="similarity">
    <text evidence="2">Belongs to the calycin superfamily. Lipocalin family.</text>
</comment>
<proteinExistence type="inferred from homology"/>
<feature type="chain" id="PRO_5034345287" description="Lipocalin/cytosolic fatty-acid binding domain-containing protein" evidence="5">
    <location>
        <begin position="18"/>
        <end position="174"/>
    </location>
</feature>
<dbReference type="InterPro" id="IPR000566">
    <property type="entry name" value="Lipocln_cytosolic_FA-bd_dom"/>
</dbReference>
<evidence type="ECO:0000256" key="3">
    <source>
        <dbReference type="ARBA" id="ARBA00022448"/>
    </source>
</evidence>
<keyword evidence="4" id="KW-0964">Secreted</keyword>
<dbReference type="AlphaFoldDB" id="A0A8C3VZS5"/>
<evidence type="ECO:0000256" key="4">
    <source>
        <dbReference type="ARBA" id="ARBA00022525"/>
    </source>
</evidence>
<dbReference type="Gene3D" id="2.40.128.20">
    <property type="match status" value="1"/>
</dbReference>
<feature type="domain" description="Lipocalin/cytosolic fatty-acid binding" evidence="6">
    <location>
        <begin position="28"/>
        <end position="169"/>
    </location>
</feature>
<dbReference type="GeneTree" id="ENSGT01050000244868"/>
<evidence type="ECO:0000313" key="8">
    <source>
        <dbReference type="Proteomes" id="UP000694540"/>
    </source>
</evidence>
<feature type="signal peptide" evidence="5">
    <location>
        <begin position="1"/>
        <end position="17"/>
    </location>
</feature>
<evidence type="ECO:0000256" key="2">
    <source>
        <dbReference type="ARBA" id="ARBA00006889"/>
    </source>
</evidence>
<evidence type="ECO:0000256" key="1">
    <source>
        <dbReference type="ARBA" id="ARBA00004613"/>
    </source>
</evidence>
<keyword evidence="5" id="KW-0732">Signal</keyword>
<reference evidence="7" key="1">
    <citation type="submission" date="2025-08" db="UniProtKB">
        <authorList>
            <consortium name="Ensembl"/>
        </authorList>
    </citation>
    <scope>IDENTIFICATION</scope>
</reference>
<dbReference type="PANTHER" id="PTHR11430">
    <property type="entry name" value="LIPOCALIN"/>
    <property type="match status" value="1"/>
</dbReference>
<dbReference type="PRINTS" id="PR01173">
    <property type="entry name" value="ODORANTBNDNG"/>
</dbReference>
<dbReference type="Ensembl" id="ENSCWAT00000007613.1">
    <property type="protein sequence ID" value="ENSCWAP00000006993.1"/>
    <property type="gene ID" value="ENSCWAG00000005296.1"/>
</dbReference>
<dbReference type="GO" id="GO:0005615">
    <property type="term" value="C:extracellular space"/>
    <property type="evidence" value="ECO:0007669"/>
    <property type="project" value="TreeGrafter"/>
</dbReference>
<accession>A0A8C3VZS5</accession>
<dbReference type="SUPFAM" id="SSF50814">
    <property type="entry name" value="Lipocalins"/>
    <property type="match status" value="1"/>
</dbReference>
<keyword evidence="8" id="KW-1185">Reference proteome</keyword>
<dbReference type="Pfam" id="PF00061">
    <property type="entry name" value="Lipocalin"/>
    <property type="match status" value="1"/>
</dbReference>
<dbReference type="PANTHER" id="PTHR11430:SF65">
    <property type="entry name" value="ODORANT-BINDING PROTEIN 1A-RELATED"/>
    <property type="match status" value="1"/>
</dbReference>
<evidence type="ECO:0000256" key="5">
    <source>
        <dbReference type="SAM" id="SignalP"/>
    </source>
</evidence>
<dbReference type="InterPro" id="IPR012674">
    <property type="entry name" value="Calycin"/>
</dbReference>
<evidence type="ECO:0000259" key="6">
    <source>
        <dbReference type="Pfam" id="PF00061"/>
    </source>
</evidence>
<reference evidence="7" key="2">
    <citation type="submission" date="2025-09" db="UniProtKB">
        <authorList>
            <consortium name="Ensembl"/>
        </authorList>
    </citation>
    <scope>IDENTIFICATION</scope>
</reference>
<keyword evidence="3" id="KW-0813">Transport</keyword>
<comment type="subcellular location">
    <subcellularLocation>
        <location evidence="1">Secreted</location>
    </subcellularLocation>
</comment>
<name>A0A8C3VZS5_9CETA</name>
<organism evidence="7 8">
    <name type="scientific">Catagonus wagneri</name>
    <name type="common">Chacoan peccary</name>
    <dbReference type="NCBI Taxonomy" id="51154"/>
    <lineage>
        <taxon>Eukaryota</taxon>
        <taxon>Metazoa</taxon>
        <taxon>Chordata</taxon>
        <taxon>Craniata</taxon>
        <taxon>Vertebrata</taxon>
        <taxon>Euteleostomi</taxon>
        <taxon>Mammalia</taxon>
        <taxon>Eutheria</taxon>
        <taxon>Laurasiatheria</taxon>
        <taxon>Artiodactyla</taxon>
        <taxon>Suina</taxon>
        <taxon>Tayassuidae</taxon>
        <taxon>Catagonus</taxon>
    </lineage>
</organism>
<sequence>MKIVLLSLVLGLLSAQALQLLQDPLQVSGQWTTLYMASTDPETTRDNSVFKVYLRSISVDSNNIQISFKFFIKVNGKCVYFSTKGRSIAPSIYEVDYAGKNEVQLLPVSSTSLIAYDINVDLTGKKTVMIALLAKGIKTATVQDFKMFKEAVRMKGIPEENIVNITESDDCPQT</sequence>
<dbReference type="GO" id="GO:0036094">
    <property type="term" value="F:small molecule binding"/>
    <property type="evidence" value="ECO:0007669"/>
    <property type="project" value="InterPro"/>
</dbReference>
<dbReference type="GO" id="GO:0005549">
    <property type="term" value="F:odorant binding"/>
    <property type="evidence" value="ECO:0007669"/>
    <property type="project" value="TreeGrafter"/>
</dbReference>
<evidence type="ECO:0000313" key="7">
    <source>
        <dbReference type="Ensembl" id="ENSCWAP00000006993.1"/>
    </source>
</evidence>